<evidence type="ECO:0000313" key="5">
    <source>
        <dbReference type="EMBL" id="MBE9461933.1"/>
    </source>
</evidence>
<dbReference type="Pfam" id="PF13102">
    <property type="entry name" value="Phage_int_SAM_5"/>
    <property type="match status" value="1"/>
</dbReference>
<dbReference type="InterPro" id="IPR010998">
    <property type="entry name" value="Integrase_recombinase_N"/>
</dbReference>
<dbReference type="PANTHER" id="PTHR30349:SF64">
    <property type="entry name" value="PROPHAGE INTEGRASE INTD-RELATED"/>
    <property type="match status" value="1"/>
</dbReference>
<feature type="domain" description="Tyr recombinase" evidence="4">
    <location>
        <begin position="219"/>
        <end position="396"/>
    </location>
</feature>
<dbReference type="RefSeq" id="WP_194120176.1">
    <property type="nucleotide sequence ID" value="NZ_JACYGY010000001.1"/>
</dbReference>
<reference evidence="6" key="1">
    <citation type="submission" date="2023-07" db="EMBL/GenBank/DDBJ databases">
        <title>Dyadobacter sp. nov 'subterranea' isolated from contaminted grondwater.</title>
        <authorList>
            <person name="Szabo I."/>
            <person name="Al-Omari J."/>
            <person name="Szerdahelyi S.G."/>
            <person name="Rado J."/>
        </authorList>
    </citation>
    <scope>NUCLEOTIDE SEQUENCE [LARGE SCALE GENOMIC DNA]</scope>
    <source>
        <strain evidence="6">UP-52</strain>
    </source>
</reference>
<keyword evidence="2" id="KW-0238">DNA-binding</keyword>
<dbReference type="Gene3D" id="1.10.443.10">
    <property type="entry name" value="Intergrase catalytic core"/>
    <property type="match status" value="1"/>
</dbReference>
<dbReference type="PROSITE" id="PS51898">
    <property type="entry name" value="TYR_RECOMBINASE"/>
    <property type="match status" value="1"/>
</dbReference>
<dbReference type="InterPro" id="IPR013762">
    <property type="entry name" value="Integrase-like_cat_sf"/>
</dbReference>
<evidence type="ECO:0000259" key="4">
    <source>
        <dbReference type="PROSITE" id="PS51898"/>
    </source>
</evidence>
<dbReference type="PANTHER" id="PTHR30349">
    <property type="entry name" value="PHAGE INTEGRASE-RELATED"/>
    <property type="match status" value="1"/>
</dbReference>
<organism evidence="5 6">
    <name type="scientific">Dyadobacter subterraneus</name>
    <dbReference type="NCBI Taxonomy" id="2773304"/>
    <lineage>
        <taxon>Bacteria</taxon>
        <taxon>Pseudomonadati</taxon>
        <taxon>Bacteroidota</taxon>
        <taxon>Cytophagia</taxon>
        <taxon>Cytophagales</taxon>
        <taxon>Spirosomataceae</taxon>
        <taxon>Dyadobacter</taxon>
    </lineage>
</organism>
<name>A0ABR9W8X7_9BACT</name>
<accession>A0ABR9W8X7</accession>
<comment type="caution">
    <text evidence="5">The sequence shown here is derived from an EMBL/GenBank/DDBJ whole genome shotgun (WGS) entry which is preliminary data.</text>
</comment>
<dbReference type="Pfam" id="PF00589">
    <property type="entry name" value="Phage_integrase"/>
    <property type="match status" value="1"/>
</dbReference>
<dbReference type="CDD" id="cd01185">
    <property type="entry name" value="INTN1_C_like"/>
    <property type="match status" value="1"/>
</dbReference>
<gene>
    <name evidence="5" type="ORF">IEE83_08565</name>
</gene>
<proteinExistence type="inferred from homology"/>
<dbReference type="InterPro" id="IPR002104">
    <property type="entry name" value="Integrase_catalytic"/>
</dbReference>
<evidence type="ECO:0000256" key="2">
    <source>
        <dbReference type="ARBA" id="ARBA00023125"/>
    </source>
</evidence>
<dbReference type="EMBL" id="JACYGY010000001">
    <property type="protein sequence ID" value="MBE9461933.1"/>
    <property type="molecule type" value="Genomic_DNA"/>
</dbReference>
<dbReference type="InterPro" id="IPR011010">
    <property type="entry name" value="DNA_brk_join_enz"/>
</dbReference>
<dbReference type="InterPro" id="IPR050090">
    <property type="entry name" value="Tyrosine_recombinase_XerCD"/>
</dbReference>
<protein>
    <submittedName>
        <fullName evidence="5">Site-specific integrase</fullName>
    </submittedName>
</protein>
<keyword evidence="3" id="KW-0233">DNA recombination</keyword>
<dbReference type="Pfam" id="PF17293">
    <property type="entry name" value="Arm-DNA-bind_5"/>
    <property type="match status" value="1"/>
</dbReference>
<dbReference type="InterPro" id="IPR035386">
    <property type="entry name" value="Arm-DNA-bind_5"/>
</dbReference>
<evidence type="ECO:0000256" key="3">
    <source>
        <dbReference type="ARBA" id="ARBA00023172"/>
    </source>
</evidence>
<dbReference type="SUPFAM" id="SSF56349">
    <property type="entry name" value="DNA breaking-rejoining enzymes"/>
    <property type="match status" value="1"/>
</dbReference>
<dbReference type="InterPro" id="IPR025269">
    <property type="entry name" value="SAM-like_dom"/>
</dbReference>
<comment type="similarity">
    <text evidence="1">Belongs to the 'phage' integrase family.</text>
</comment>
<evidence type="ECO:0000256" key="1">
    <source>
        <dbReference type="ARBA" id="ARBA00008857"/>
    </source>
</evidence>
<keyword evidence="6" id="KW-1185">Reference proteome</keyword>
<dbReference type="Gene3D" id="1.10.150.130">
    <property type="match status" value="1"/>
</dbReference>
<evidence type="ECO:0000313" key="6">
    <source>
        <dbReference type="Proteomes" id="UP000634134"/>
    </source>
</evidence>
<dbReference type="Proteomes" id="UP000634134">
    <property type="component" value="Unassembled WGS sequence"/>
</dbReference>
<sequence>MEKRMSMIFHARKLKATKGNLVPIYLRVTIGGQRCELTTKQLISEEKWSVHTGKVKGTSSEAKAINSFLDTLRGKAHAIHRAIIQEGKSISIELFKDRWFGIAEKPVMLMEVFQEHNDKMEKLVGQDYAYGTFQRYQTSLQHTRDFLIWKFKENDIDLKKLNFKFITDYEFYLKSVRKCGHNSTMKYLANFKKIVLICVKNDWLEKDPFFAYKMQKHEVDRTALTEKELSDIINKKFAADRLNQVRDIFIFCCYTGLAYADVHKLKRSEIVDGIDGGKWLLIKRQKTESRSSIPILPTAIDLLKRYEDHPQCVNKGQLLPVLSNQKMNSYLKEIADQCGIAKTITFHLARHTFATTITLSNGVPIESVSKMLCHRDLKTTQLYAKVVDKKISDDMNKLKELLGSKTS</sequence>